<dbReference type="InterPro" id="IPR013785">
    <property type="entry name" value="Aldolase_TIM"/>
</dbReference>
<dbReference type="AlphaFoldDB" id="A0A1L3GNH2"/>
<evidence type="ECO:0000256" key="2">
    <source>
        <dbReference type="ARBA" id="ARBA00022679"/>
    </source>
</evidence>
<feature type="binding site" evidence="4">
    <location>
        <position position="100"/>
    </location>
    <ligand>
        <name>1-deoxy-D-xylulose 5-phosphate</name>
        <dbReference type="ChEBI" id="CHEBI:57792"/>
    </ligand>
</feature>
<dbReference type="NCBIfam" id="NF003627">
    <property type="entry name" value="PRK05265.1-5"/>
    <property type="match status" value="1"/>
</dbReference>
<dbReference type="Proteomes" id="UP000182517">
    <property type="component" value="Chromosome"/>
</dbReference>
<evidence type="ECO:0000256" key="5">
    <source>
        <dbReference type="NCBIfam" id="TIGR00559"/>
    </source>
</evidence>
<comment type="pathway">
    <text evidence="4">Cofactor biosynthesis; pyridoxine 5'-phosphate biosynthesis; pyridoxine 5'-phosphate from D-erythrose 4-phosphate: step 5/5.</text>
</comment>
<accession>A0A1L3GNH2</accession>
<evidence type="ECO:0000256" key="1">
    <source>
        <dbReference type="ARBA" id="ARBA00022490"/>
    </source>
</evidence>
<comment type="subcellular location">
    <subcellularLocation>
        <location evidence="4">Cytoplasm</location>
    </subcellularLocation>
</comment>
<dbReference type="HAMAP" id="MF_00279">
    <property type="entry name" value="PdxJ"/>
    <property type="match status" value="1"/>
</dbReference>
<reference evidence="6 7" key="1">
    <citation type="journal article" date="2017" name="Genome Announc.">
        <title>Complete Genome Sequences of Two Acetylene-Fermenting Pelobacter acetylenicus Strains.</title>
        <authorList>
            <person name="Sutton J.M."/>
            <person name="Baesman S.M."/>
            <person name="Fierst J.L."/>
            <person name="Poret-Peterson A.T."/>
            <person name="Oremland R.S."/>
            <person name="Dunlap D.S."/>
            <person name="Akob D.M."/>
        </authorList>
    </citation>
    <scope>NUCLEOTIDE SEQUENCE [LARGE SCALE GENOMIC DNA]</scope>
    <source>
        <strain evidence="6 7">SFB93</strain>
    </source>
</reference>
<feature type="active site" description="Proton acceptor" evidence="4">
    <location>
        <position position="70"/>
    </location>
</feature>
<feature type="site" description="Transition state stabilizer" evidence="4">
    <location>
        <position position="151"/>
    </location>
</feature>
<keyword evidence="1 4" id="KW-0963">Cytoplasm</keyword>
<dbReference type="InterPro" id="IPR004569">
    <property type="entry name" value="PyrdxlP_synth_PdxJ"/>
</dbReference>
<feature type="active site" description="Proton acceptor" evidence="4">
    <location>
        <position position="43"/>
    </location>
</feature>
<feature type="binding site" evidence="4">
    <location>
        <position position="192"/>
    </location>
    <ligand>
        <name>3-amino-2-oxopropyl phosphate</name>
        <dbReference type="ChEBI" id="CHEBI:57279"/>
    </ligand>
</feature>
<feature type="binding site" evidence="4">
    <location>
        <position position="45"/>
    </location>
    <ligand>
        <name>1-deoxy-D-xylulose 5-phosphate</name>
        <dbReference type="ChEBI" id="CHEBI:57792"/>
    </ligand>
</feature>
<dbReference type="UniPathway" id="UPA00244">
    <property type="reaction ID" value="UER00313"/>
</dbReference>
<dbReference type="Gene3D" id="3.20.20.70">
    <property type="entry name" value="Aldolase class I"/>
    <property type="match status" value="1"/>
</dbReference>
<dbReference type="STRING" id="1842532.A7E78_06030"/>
<feature type="binding site" evidence="4">
    <location>
        <begin position="9"/>
        <end position="10"/>
    </location>
    <ligand>
        <name>1-deoxy-D-xylulose 5-phosphate</name>
        <dbReference type="ChEBI" id="CHEBI:57792"/>
    </ligand>
</feature>
<sequence length="239" mass="25863">MITLGVNVDHVATVRQARGIDEPDPVTAAAFAELAGAECITVHLREDRRHIQDRDVEILRRTVKTRLNLEMAATEEMIGIALKVLPDCVTLVPEKREELTTEGGLDVVHLRSTLKEQVATLRQGGMLVSLFIDPDLEQVKASHRVGAQAIELHTGSYCEASDEASRKAELGKLEMAMKAAKKLGLQVNAGHGLNYVNVRDVVALGGIAELNIGHSIVARAVLVGMERAVREMVALLKGG</sequence>
<evidence type="ECO:0000313" key="6">
    <source>
        <dbReference type="EMBL" id="APG27440.1"/>
    </source>
</evidence>
<gene>
    <name evidence="4" type="primary">pdxJ</name>
    <name evidence="6" type="ORF">A7E78_06030</name>
</gene>
<dbReference type="SUPFAM" id="SSF63892">
    <property type="entry name" value="Pyridoxine 5'-phosphate synthase"/>
    <property type="match status" value="1"/>
</dbReference>
<comment type="catalytic activity">
    <reaction evidence="4">
        <text>3-amino-2-oxopropyl phosphate + 1-deoxy-D-xylulose 5-phosphate = pyridoxine 5'-phosphate + phosphate + 2 H2O + H(+)</text>
        <dbReference type="Rhea" id="RHEA:15265"/>
        <dbReference type="ChEBI" id="CHEBI:15377"/>
        <dbReference type="ChEBI" id="CHEBI:15378"/>
        <dbReference type="ChEBI" id="CHEBI:43474"/>
        <dbReference type="ChEBI" id="CHEBI:57279"/>
        <dbReference type="ChEBI" id="CHEBI:57792"/>
        <dbReference type="ChEBI" id="CHEBI:58589"/>
        <dbReference type="EC" id="2.6.99.2"/>
    </reaction>
</comment>
<comment type="similarity">
    <text evidence="4">Belongs to the PNP synthase family.</text>
</comment>
<dbReference type="InterPro" id="IPR036130">
    <property type="entry name" value="Pyridoxine-5'_phos_synth"/>
</dbReference>
<keyword evidence="3 4" id="KW-0664">Pyridoxine biosynthesis</keyword>
<feature type="binding site" evidence="4">
    <location>
        <position position="50"/>
    </location>
    <ligand>
        <name>1-deoxy-D-xylulose 5-phosphate</name>
        <dbReference type="ChEBI" id="CHEBI:57792"/>
    </ligand>
</feature>
<dbReference type="PANTHER" id="PTHR30456:SF0">
    <property type="entry name" value="PYRIDOXINE 5'-PHOSPHATE SYNTHASE"/>
    <property type="match status" value="1"/>
</dbReference>
<dbReference type="GO" id="GO:0008615">
    <property type="term" value="P:pyridoxine biosynthetic process"/>
    <property type="evidence" value="ECO:0007669"/>
    <property type="project" value="UniProtKB-UniRule"/>
</dbReference>
<dbReference type="RefSeq" id="WP_072283407.1">
    <property type="nucleotide sequence ID" value="NZ_CP015519.1"/>
</dbReference>
<evidence type="ECO:0000256" key="3">
    <source>
        <dbReference type="ARBA" id="ARBA00023096"/>
    </source>
</evidence>
<evidence type="ECO:0000313" key="7">
    <source>
        <dbReference type="Proteomes" id="UP000182517"/>
    </source>
</evidence>
<dbReference type="Pfam" id="PF03740">
    <property type="entry name" value="PdxJ"/>
    <property type="match status" value="1"/>
</dbReference>
<dbReference type="NCBIfam" id="NF003625">
    <property type="entry name" value="PRK05265.1-3"/>
    <property type="match status" value="1"/>
</dbReference>
<proteinExistence type="inferred from homology"/>
<comment type="subunit">
    <text evidence="4">Homooctamer; tetramer of dimers.</text>
</comment>
<dbReference type="CDD" id="cd00003">
    <property type="entry name" value="PNPsynthase"/>
    <property type="match status" value="1"/>
</dbReference>
<dbReference type="GO" id="GO:0033856">
    <property type="term" value="F:pyridoxine 5'-phosphate synthase activity"/>
    <property type="evidence" value="ECO:0007669"/>
    <property type="project" value="UniProtKB-UniRule"/>
</dbReference>
<dbReference type="PANTHER" id="PTHR30456">
    <property type="entry name" value="PYRIDOXINE 5'-PHOSPHATE SYNTHASE"/>
    <property type="match status" value="1"/>
</dbReference>
<feature type="active site" description="Proton donor" evidence="4">
    <location>
        <position position="191"/>
    </location>
</feature>
<keyword evidence="2 4" id="KW-0808">Transferase</keyword>
<dbReference type="KEGG" id="pef:A7E78_06030"/>
<keyword evidence="7" id="KW-1185">Reference proteome</keyword>
<comment type="function">
    <text evidence="4">Catalyzes the complicated ring closure reaction between the two acyclic compounds 1-deoxy-D-xylulose-5-phosphate (DXP) and 3-amino-2-oxopropyl phosphate (1-amino-acetone-3-phosphate or AAP) to form pyridoxine 5'-phosphate (PNP) and inorganic phosphate.</text>
</comment>
<dbReference type="EMBL" id="CP015519">
    <property type="protein sequence ID" value="APG27440.1"/>
    <property type="molecule type" value="Genomic_DNA"/>
</dbReference>
<protein>
    <recommendedName>
        <fullName evidence="4 5">Pyridoxine 5'-phosphate synthase</fullName>
        <shortName evidence="4">PNP synthase</shortName>
        <ecNumber evidence="4 5">2.6.99.2</ecNumber>
    </recommendedName>
</protein>
<dbReference type="NCBIfam" id="TIGR00559">
    <property type="entry name" value="pdxJ"/>
    <property type="match status" value="1"/>
</dbReference>
<evidence type="ECO:0000256" key="4">
    <source>
        <dbReference type="HAMAP-Rule" id="MF_00279"/>
    </source>
</evidence>
<dbReference type="GO" id="GO:0005829">
    <property type="term" value="C:cytosol"/>
    <property type="evidence" value="ECO:0007669"/>
    <property type="project" value="TreeGrafter"/>
</dbReference>
<feature type="binding site" evidence="4">
    <location>
        <position position="7"/>
    </location>
    <ligand>
        <name>3-amino-2-oxopropyl phosphate</name>
        <dbReference type="ChEBI" id="CHEBI:57279"/>
    </ligand>
</feature>
<organism evidence="6 7">
    <name type="scientific">Syntrophotalea acetylenivorans</name>
    <dbReference type="NCBI Taxonomy" id="1842532"/>
    <lineage>
        <taxon>Bacteria</taxon>
        <taxon>Pseudomonadati</taxon>
        <taxon>Thermodesulfobacteriota</taxon>
        <taxon>Desulfuromonadia</taxon>
        <taxon>Desulfuromonadales</taxon>
        <taxon>Syntrophotaleaceae</taxon>
        <taxon>Syntrophotalea</taxon>
    </lineage>
</organism>
<feature type="binding site" evidence="4">
    <location>
        <begin position="213"/>
        <end position="214"/>
    </location>
    <ligand>
        <name>3-amino-2-oxopropyl phosphate</name>
        <dbReference type="ChEBI" id="CHEBI:57279"/>
    </ligand>
</feature>
<name>A0A1L3GNH2_9BACT</name>
<dbReference type="OrthoDB" id="9806590at2"/>
<feature type="binding site" evidence="4">
    <location>
        <position position="18"/>
    </location>
    <ligand>
        <name>3-amino-2-oxopropyl phosphate</name>
        <dbReference type="ChEBI" id="CHEBI:57279"/>
    </ligand>
</feature>
<dbReference type="EC" id="2.6.99.2" evidence="4 5"/>